<dbReference type="PANTHER" id="PTHR37811">
    <property type="entry name" value="BLL5343 PROTEIN"/>
    <property type="match status" value="1"/>
</dbReference>
<dbReference type="InterPro" id="IPR011008">
    <property type="entry name" value="Dimeric_a/b-barrel"/>
</dbReference>
<feature type="domain" description="ABM" evidence="1">
    <location>
        <begin position="33"/>
        <end position="84"/>
    </location>
</feature>
<keyword evidence="3" id="KW-1185">Reference proteome</keyword>
<name>A0A3N0CLK6_9ACTN</name>
<dbReference type="Gene3D" id="3.30.70.100">
    <property type="match status" value="1"/>
</dbReference>
<accession>A0A3N0CLK6</accession>
<proteinExistence type="predicted"/>
<evidence type="ECO:0000313" key="2">
    <source>
        <dbReference type="EMBL" id="RNL64337.1"/>
    </source>
</evidence>
<keyword evidence="2" id="KW-0560">Oxidoreductase</keyword>
<evidence type="ECO:0000313" key="3">
    <source>
        <dbReference type="Proteomes" id="UP000267128"/>
    </source>
</evidence>
<dbReference type="OrthoDB" id="9797060at2"/>
<comment type="caution">
    <text evidence="2">The sequence shown here is derived from an EMBL/GenBank/DDBJ whole genome shotgun (WGS) entry which is preliminary data.</text>
</comment>
<protein>
    <submittedName>
        <fullName evidence="2">Antibiotic biosynthesis monooxygenase</fullName>
    </submittedName>
</protein>
<dbReference type="GO" id="GO:0004497">
    <property type="term" value="F:monooxygenase activity"/>
    <property type="evidence" value="ECO:0007669"/>
    <property type="project" value="UniProtKB-KW"/>
</dbReference>
<dbReference type="Proteomes" id="UP000267128">
    <property type="component" value="Unassembled WGS sequence"/>
</dbReference>
<dbReference type="SUPFAM" id="SSF54909">
    <property type="entry name" value="Dimeric alpha+beta barrel"/>
    <property type="match status" value="1"/>
</dbReference>
<gene>
    <name evidence="2" type="ORF">EFK50_07360</name>
</gene>
<dbReference type="EMBL" id="RJSE01000005">
    <property type="protein sequence ID" value="RNL64337.1"/>
    <property type="molecule type" value="Genomic_DNA"/>
</dbReference>
<reference evidence="2 3" key="1">
    <citation type="submission" date="2018-11" db="EMBL/GenBank/DDBJ databases">
        <authorList>
            <person name="Li F."/>
        </authorList>
    </citation>
    <scope>NUCLEOTIDE SEQUENCE [LARGE SCALE GENOMIC DNA]</scope>
    <source>
        <strain evidence="2 3">Gsoil 097</strain>
    </source>
</reference>
<sequence length="110" mass="12114">MTGIADLPDPPYTAVIFSNLRTEGDQGYAVMGARMQALAKEQPGYLGYESARDEAGFGITVSYWADDASARAWKDVHEHAVAQQRGQDTWYSDYQVRVATVGRAYGPGRH</sequence>
<evidence type="ECO:0000259" key="1">
    <source>
        <dbReference type="Pfam" id="PF03992"/>
    </source>
</evidence>
<dbReference type="RefSeq" id="WP_123226913.1">
    <property type="nucleotide sequence ID" value="NZ_RJSE01000005.1"/>
</dbReference>
<dbReference type="InterPro" id="IPR007138">
    <property type="entry name" value="ABM_dom"/>
</dbReference>
<dbReference type="PANTHER" id="PTHR37811:SF2">
    <property type="entry name" value="ABM DOMAIN-CONTAINING PROTEIN"/>
    <property type="match status" value="1"/>
</dbReference>
<dbReference type="Pfam" id="PF03992">
    <property type="entry name" value="ABM"/>
    <property type="match status" value="1"/>
</dbReference>
<dbReference type="AlphaFoldDB" id="A0A3N0CLK6"/>
<organism evidence="2 3">
    <name type="scientific">Nocardioides marmoriginsengisoli</name>
    <dbReference type="NCBI Taxonomy" id="661483"/>
    <lineage>
        <taxon>Bacteria</taxon>
        <taxon>Bacillati</taxon>
        <taxon>Actinomycetota</taxon>
        <taxon>Actinomycetes</taxon>
        <taxon>Propionibacteriales</taxon>
        <taxon>Nocardioidaceae</taxon>
        <taxon>Nocardioides</taxon>
    </lineage>
</organism>
<dbReference type="InterPro" id="IPR052936">
    <property type="entry name" value="Jasmonate_Hydroxylase-like"/>
</dbReference>
<keyword evidence="2" id="KW-0503">Monooxygenase</keyword>